<dbReference type="EMBL" id="QKYT01000288">
    <property type="protein sequence ID" value="RIA87887.1"/>
    <property type="molecule type" value="Genomic_DNA"/>
</dbReference>
<dbReference type="Proteomes" id="UP000265703">
    <property type="component" value="Unassembled WGS sequence"/>
</dbReference>
<name>A0A397SVK7_9GLOM</name>
<proteinExistence type="predicted"/>
<gene>
    <name evidence="1" type="ORF">C1645_827162</name>
</gene>
<comment type="caution">
    <text evidence="1">The sequence shown here is derived from an EMBL/GenBank/DDBJ whole genome shotgun (WGS) entry which is preliminary data.</text>
</comment>
<protein>
    <submittedName>
        <fullName evidence="1">Uncharacterized protein</fullName>
    </submittedName>
</protein>
<reference evidence="1 2" key="1">
    <citation type="submission" date="2018-06" db="EMBL/GenBank/DDBJ databases">
        <title>Comparative genomics reveals the genomic features of Rhizophagus irregularis, R. cerebriforme, R. diaphanum and Gigaspora rosea, and their symbiotic lifestyle signature.</title>
        <authorList>
            <person name="Morin E."/>
            <person name="San Clemente H."/>
            <person name="Chen E.C.H."/>
            <person name="De La Providencia I."/>
            <person name="Hainaut M."/>
            <person name="Kuo A."/>
            <person name="Kohler A."/>
            <person name="Murat C."/>
            <person name="Tang N."/>
            <person name="Roy S."/>
            <person name="Loubradou J."/>
            <person name="Henrissat B."/>
            <person name="Grigoriev I.V."/>
            <person name="Corradi N."/>
            <person name="Roux C."/>
            <person name="Martin F.M."/>
        </authorList>
    </citation>
    <scope>NUCLEOTIDE SEQUENCE [LARGE SCALE GENOMIC DNA]</scope>
    <source>
        <strain evidence="1 2">DAOM 227022</strain>
    </source>
</reference>
<evidence type="ECO:0000313" key="2">
    <source>
        <dbReference type="Proteomes" id="UP000265703"/>
    </source>
</evidence>
<evidence type="ECO:0000313" key="1">
    <source>
        <dbReference type="EMBL" id="RIA87887.1"/>
    </source>
</evidence>
<organism evidence="1 2">
    <name type="scientific">Glomus cerebriforme</name>
    <dbReference type="NCBI Taxonomy" id="658196"/>
    <lineage>
        <taxon>Eukaryota</taxon>
        <taxon>Fungi</taxon>
        <taxon>Fungi incertae sedis</taxon>
        <taxon>Mucoromycota</taxon>
        <taxon>Glomeromycotina</taxon>
        <taxon>Glomeromycetes</taxon>
        <taxon>Glomerales</taxon>
        <taxon>Glomeraceae</taxon>
        <taxon>Glomus</taxon>
    </lineage>
</organism>
<sequence>MSFAPQINIGSAQSNSYQNQNLLIHPTIFYYQPPNDFYHYLIDCKELSYNAITYLLNNNGSNVQFNEYRHIFYYQQQHNNRFYQVTCEMVSPSSITNYLNKNIYGHEIGQNMEQERFSFSFEQKRNIEYHLTQYLSQYLLN</sequence>
<dbReference type="AlphaFoldDB" id="A0A397SVK7"/>
<accession>A0A397SVK7</accession>
<dbReference type="OrthoDB" id="2411647at2759"/>
<keyword evidence="2" id="KW-1185">Reference proteome</keyword>